<dbReference type="InterPro" id="IPR036279">
    <property type="entry name" value="5-3_exonuclease_C_sf"/>
</dbReference>
<sequence length="275" mass="31849">MNSNSEAQQVVLFIDGSYLLFHRYHSLINWWKNSKKDTPLLIDEETKELHPDFIEKFRKTLPENIAAIPHRLALDEPFIVIGKDCNRESIWRNEFCENYKGTRPRDKFYGAPLFKIAYEEELFKKGGVSQIISHPKLEADDCIAISTKLLLEKCPNVEIYIVTSDKDYLQLAGPRVKIFDLAINNLSEKKSSLGDAEKDLFCKIVMGDLSDNISSVLYKCGPKTALKCFENKTYFEERLKNENAYEKFELNRKIIDFDCIPNILSDEFIQTIITV</sequence>
<dbReference type="InterPro" id="IPR029060">
    <property type="entry name" value="PIN-like_dom_sf"/>
</dbReference>
<evidence type="ECO:0000256" key="1">
    <source>
        <dbReference type="ARBA" id="ARBA00022722"/>
    </source>
</evidence>
<evidence type="ECO:0000259" key="3">
    <source>
        <dbReference type="SMART" id="SM00475"/>
    </source>
</evidence>
<dbReference type="SUPFAM" id="SSF47807">
    <property type="entry name" value="5' to 3' exonuclease, C-terminal subdomain"/>
    <property type="match status" value="1"/>
</dbReference>
<dbReference type="SMART" id="SM00475">
    <property type="entry name" value="53EXOc"/>
    <property type="match status" value="1"/>
</dbReference>
<dbReference type="SUPFAM" id="SSF88723">
    <property type="entry name" value="PIN domain-like"/>
    <property type="match status" value="1"/>
</dbReference>
<dbReference type="Pfam" id="PF02739">
    <property type="entry name" value="5_3_exonuc_N"/>
    <property type="match status" value="1"/>
</dbReference>
<dbReference type="GO" id="GO:0017108">
    <property type="term" value="F:5'-flap endonuclease activity"/>
    <property type="evidence" value="ECO:0007669"/>
    <property type="project" value="InterPro"/>
</dbReference>
<feature type="domain" description="5'-3' exonuclease" evidence="3">
    <location>
        <begin position="7"/>
        <end position="269"/>
    </location>
</feature>
<evidence type="ECO:0000313" key="4">
    <source>
        <dbReference type="EMBL" id="QHU21339.1"/>
    </source>
</evidence>
<evidence type="ECO:0000256" key="2">
    <source>
        <dbReference type="ARBA" id="ARBA00022801"/>
    </source>
</evidence>
<dbReference type="GO" id="GO:0003677">
    <property type="term" value="F:DNA binding"/>
    <property type="evidence" value="ECO:0007669"/>
    <property type="project" value="InterPro"/>
</dbReference>
<proteinExistence type="predicted"/>
<dbReference type="InterPro" id="IPR038969">
    <property type="entry name" value="FEN"/>
</dbReference>
<dbReference type="InterPro" id="IPR020046">
    <property type="entry name" value="5-3_exonucl_a-hlix_arch_N"/>
</dbReference>
<dbReference type="GO" id="GO:0008409">
    <property type="term" value="F:5'-3' exonuclease activity"/>
    <property type="evidence" value="ECO:0007669"/>
    <property type="project" value="InterPro"/>
</dbReference>
<organism evidence="4">
    <name type="scientific">viral metagenome</name>
    <dbReference type="NCBI Taxonomy" id="1070528"/>
    <lineage>
        <taxon>unclassified sequences</taxon>
        <taxon>metagenomes</taxon>
        <taxon>organismal metagenomes</taxon>
    </lineage>
</organism>
<accession>A0A6C0KUS9</accession>
<dbReference type="Gene3D" id="1.10.150.20">
    <property type="entry name" value="5' to 3' exonuclease, C-terminal subdomain"/>
    <property type="match status" value="1"/>
</dbReference>
<keyword evidence="1" id="KW-0540">Nuclease</keyword>
<keyword evidence="2" id="KW-0378">Hydrolase</keyword>
<dbReference type="AlphaFoldDB" id="A0A6C0KUS9"/>
<dbReference type="PANTHER" id="PTHR42646">
    <property type="entry name" value="FLAP ENDONUCLEASE XNI"/>
    <property type="match status" value="1"/>
</dbReference>
<dbReference type="InterPro" id="IPR002421">
    <property type="entry name" value="5-3_exonuclease"/>
</dbReference>
<dbReference type="GO" id="GO:0033567">
    <property type="term" value="P:DNA replication, Okazaki fragment processing"/>
    <property type="evidence" value="ECO:0007669"/>
    <property type="project" value="InterPro"/>
</dbReference>
<dbReference type="EMBL" id="MN740989">
    <property type="protein sequence ID" value="QHU21339.1"/>
    <property type="molecule type" value="Genomic_DNA"/>
</dbReference>
<dbReference type="Gene3D" id="3.40.50.1010">
    <property type="entry name" value="5'-nuclease"/>
    <property type="match status" value="1"/>
</dbReference>
<dbReference type="PANTHER" id="PTHR42646:SF2">
    <property type="entry name" value="5'-3' EXONUCLEASE FAMILY PROTEIN"/>
    <property type="match status" value="1"/>
</dbReference>
<protein>
    <recommendedName>
        <fullName evidence="3">5'-3' exonuclease domain-containing protein</fullName>
    </recommendedName>
</protein>
<name>A0A6C0KUS9_9ZZZZ</name>
<reference evidence="4" key="1">
    <citation type="journal article" date="2020" name="Nature">
        <title>Giant virus diversity and host interactions through global metagenomics.</title>
        <authorList>
            <person name="Schulz F."/>
            <person name="Roux S."/>
            <person name="Paez-Espino D."/>
            <person name="Jungbluth S."/>
            <person name="Walsh D.A."/>
            <person name="Denef V.J."/>
            <person name="McMahon K.D."/>
            <person name="Konstantinidis K.T."/>
            <person name="Eloe-Fadrosh E.A."/>
            <person name="Kyrpides N.C."/>
            <person name="Woyke T."/>
        </authorList>
    </citation>
    <scope>NUCLEOTIDE SEQUENCE</scope>
    <source>
        <strain evidence="4">GVMAG-S-3300013094-109</strain>
    </source>
</reference>